<dbReference type="AlphaFoldDB" id="H6SRD3"/>
<dbReference type="SMART" id="SM00387">
    <property type="entry name" value="HATPase_c"/>
    <property type="match status" value="1"/>
</dbReference>
<dbReference type="Proteomes" id="UP000033220">
    <property type="component" value="Chromosome DSM 122"/>
</dbReference>
<keyword evidence="10" id="KW-1185">Reference proteome</keyword>
<dbReference type="GO" id="GO:0004673">
    <property type="term" value="F:protein histidine kinase activity"/>
    <property type="evidence" value="ECO:0007669"/>
    <property type="project" value="UniProtKB-EC"/>
</dbReference>
<name>H6SRD3_PARPM</name>
<dbReference type="EC" id="2.7.13.3" evidence="2"/>
<keyword evidence="6" id="KW-0067">ATP-binding</keyword>
<dbReference type="InterPro" id="IPR004358">
    <property type="entry name" value="Sig_transdc_His_kin-like_C"/>
</dbReference>
<dbReference type="EMBL" id="HE663493">
    <property type="protein sequence ID" value="CCG07462.1"/>
    <property type="molecule type" value="Genomic_DNA"/>
</dbReference>
<evidence type="ECO:0000259" key="8">
    <source>
        <dbReference type="PROSITE" id="PS50109"/>
    </source>
</evidence>
<accession>H6SRD3</accession>
<dbReference type="PRINTS" id="PR00344">
    <property type="entry name" value="BCTRLSENSOR"/>
</dbReference>
<dbReference type="CDD" id="cd00075">
    <property type="entry name" value="HATPase"/>
    <property type="match status" value="1"/>
</dbReference>
<dbReference type="InterPro" id="IPR050980">
    <property type="entry name" value="2C_sensor_his_kinase"/>
</dbReference>
<dbReference type="Pfam" id="PF02518">
    <property type="entry name" value="HATPase_c"/>
    <property type="match status" value="1"/>
</dbReference>
<dbReference type="Gene3D" id="3.30.565.10">
    <property type="entry name" value="Histidine kinase-like ATPase, C-terminal domain"/>
    <property type="match status" value="1"/>
</dbReference>
<evidence type="ECO:0000256" key="1">
    <source>
        <dbReference type="ARBA" id="ARBA00000085"/>
    </source>
</evidence>
<evidence type="ECO:0000313" key="9">
    <source>
        <dbReference type="EMBL" id="CCG07462.1"/>
    </source>
</evidence>
<dbReference type="InterPro" id="IPR003594">
    <property type="entry name" value="HATPase_dom"/>
</dbReference>
<dbReference type="OrthoDB" id="7325042at2"/>
<evidence type="ECO:0000256" key="5">
    <source>
        <dbReference type="ARBA" id="ARBA00022777"/>
    </source>
</evidence>
<organism evidence="9 10">
    <name type="scientific">Pararhodospirillum photometricum DSM 122</name>
    <dbReference type="NCBI Taxonomy" id="1150469"/>
    <lineage>
        <taxon>Bacteria</taxon>
        <taxon>Pseudomonadati</taxon>
        <taxon>Pseudomonadota</taxon>
        <taxon>Alphaproteobacteria</taxon>
        <taxon>Rhodospirillales</taxon>
        <taxon>Rhodospirillaceae</taxon>
        <taxon>Pararhodospirillum</taxon>
    </lineage>
</organism>
<feature type="domain" description="Histidine kinase" evidence="8">
    <location>
        <begin position="141"/>
        <end position="348"/>
    </location>
</feature>
<gene>
    <name evidence="9" type="ORF">RSPPHO_00836</name>
</gene>
<sequence>MRRDRHATLALENPPLWGQIRERGTGRYADDGHVWLFARIDLAALSGLPVAHAPVWYDLQGAGASAGGSLHHVQQVGGGVLGLAGLIVVGLVIDSRRHQRQAPDPPRSERIEVLGTLAVGLNQALAPGLANALTLVSAVRPLAATLRQPPDALTPWALSGLADRMDAGLGAACHALDQAGHVLERLRDIGATPHAFPSRLFDLDELVLAVAEMVRPRFRAGPFQLNVEAGARAHLEGPPDVLRQILEELLDNAVRHGLGERPLGEVVLRSAPGPGGTVVVSVADDGAGMPPDVEARAFEPFFSTQPGALGVGLCVVEALTLQRLGGRVAVVSSPGEGTRVTLTLPRRAPEADPPRNKEPA</sequence>
<dbReference type="HOGENOM" id="CLU_769209_0_0_5"/>
<feature type="transmembrane region" description="Helical" evidence="7">
    <location>
        <begin position="76"/>
        <end position="93"/>
    </location>
</feature>
<keyword evidence="5" id="KW-0418">Kinase</keyword>
<dbReference type="PANTHER" id="PTHR44936:SF10">
    <property type="entry name" value="SENSOR PROTEIN RSTB"/>
    <property type="match status" value="1"/>
</dbReference>
<keyword evidence="7" id="KW-1133">Transmembrane helix</keyword>
<evidence type="ECO:0000256" key="2">
    <source>
        <dbReference type="ARBA" id="ARBA00012438"/>
    </source>
</evidence>
<dbReference type="STRING" id="1150469.RSPPHO_00836"/>
<evidence type="ECO:0000313" key="10">
    <source>
        <dbReference type="Proteomes" id="UP000033220"/>
    </source>
</evidence>
<keyword evidence="4" id="KW-0547">Nucleotide-binding</keyword>
<proteinExistence type="predicted"/>
<dbReference type="PROSITE" id="PS50109">
    <property type="entry name" value="HIS_KIN"/>
    <property type="match status" value="1"/>
</dbReference>
<evidence type="ECO:0000256" key="4">
    <source>
        <dbReference type="ARBA" id="ARBA00022741"/>
    </source>
</evidence>
<dbReference type="GO" id="GO:0005524">
    <property type="term" value="F:ATP binding"/>
    <property type="evidence" value="ECO:0007669"/>
    <property type="project" value="UniProtKB-KW"/>
</dbReference>
<comment type="catalytic activity">
    <reaction evidence="1">
        <text>ATP + protein L-histidine = ADP + protein N-phospho-L-histidine.</text>
        <dbReference type="EC" id="2.7.13.3"/>
    </reaction>
</comment>
<dbReference type="KEGG" id="rpm:RSPPHO_00836"/>
<dbReference type="eggNOG" id="COG4191">
    <property type="taxonomic scope" value="Bacteria"/>
</dbReference>
<evidence type="ECO:0000256" key="3">
    <source>
        <dbReference type="ARBA" id="ARBA00022679"/>
    </source>
</evidence>
<keyword evidence="7" id="KW-0472">Membrane</keyword>
<protein>
    <recommendedName>
        <fullName evidence="2">histidine kinase</fullName>
        <ecNumber evidence="2">2.7.13.3</ecNumber>
    </recommendedName>
</protein>
<dbReference type="SUPFAM" id="SSF55874">
    <property type="entry name" value="ATPase domain of HSP90 chaperone/DNA topoisomerase II/histidine kinase"/>
    <property type="match status" value="1"/>
</dbReference>
<dbReference type="PANTHER" id="PTHR44936">
    <property type="entry name" value="SENSOR PROTEIN CREC"/>
    <property type="match status" value="1"/>
</dbReference>
<dbReference type="InterPro" id="IPR036890">
    <property type="entry name" value="HATPase_C_sf"/>
</dbReference>
<keyword evidence="7" id="KW-0812">Transmembrane</keyword>
<dbReference type="InterPro" id="IPR005467">
    <property type="entry name" value="His_kinase_dom"/>
</dbReference>
<keyword evidence="3 9" id="KW-0808">Transferase</keyword>
<evidence type="ECO:0000256" key="7">
    <source>
        <dbReference type="SAM" id="Phobius"/>
    </source>
</evidence>
<evidence type="ECO:0000256" key="6">
    <source>
        <dbReference type="ARBA" id="ARBA00022840"/>
    </source>
</evidence>
<reference evidence="9 10" key="1">
    <citation type="submission" date="2012-02" db="EMBL/GenBank/DDBJ databases">
        <title>Shotgun genome sequence of Phaeospirillum photometricum DSM 122.</title>
        <authorList>
            <person name="Duquesne K."/>
            <person name="Sturgis J."/>
        </authorList>
    </citation>
    <scope>NUCLEOTIDE SEQUENCE [LARGE SCALE GENOMIC DNA]</scope>
    <source>
        <strain evidence="10">DSM122</strain>
    </source>
</reference>
<dbReference type="PATRIC" id="fig|1150469.3.peg.962"/>